<name>A0ACB7ZPJ5_9ERIC</name>
<sequence>MFPMENIEFWLKLNGQQTFCIDLDPHHEGEEEAAAKPKNHEADQEEEQLEISDIVSALNQNPSFLRSILSAATGRIQGLQLKQLLIPKDEKNKGLDSSSSFTPTHGPPPRGNYHKGESSTTVCVICNNTSVDVRGGGEFVISSECGHRYCRDCFVTHLTKKIQEDVFNVKCPISKCKTRFSPIEARSLLPEQLFERWNECLTLSAVLAEPIYIHCPFEWCGKRFVDDERGFLIRACPNCWRLFCIQCKVDWHCHMGKTCAQYKFEVELEREMQRRWRRQRRRGGGVEGWDLGDRMIIFINDE</sequence>
<evidence type="ECO:0000313" key="2">
    <source>
        <dbReference type="Proteomes" id="UP000828048"/>
    </source>
</evidence>
<reference evidence="1 2" key="1">
    <citation type="journal article" date="2021" name="Hortic Res">
        <title>High-quality reference genome and annotation aids understanding of berry development for evergreen blueberry (Vaccinium darrowii).</title>
        <authorList>
            <person name="Yu J."/>
            <person name="Hulse-Kemp A.M."/>
            <person name="Babiker E."/>
            <person name="Staton M."/>
        </authorList>
    </citation>
    <scope>NUCLEOTIDE SEQUENCE [LARGE SCALE GENOMIC DNA]</scope>
    <source>
        <strain evidence="2">cv. NJ 8807/NJ 8810</strain>
        <tissue evidence="1">Young leaf</tissue>
    </source>
</reference>
<dbReference type="EMBL" id="CM037159">
    <property type="protein sequence ID" value="KAH7867404.1"/>
    <property type="molecule type" value="Genomic_DNA"/>
</dbReference>
<comment type="caution">
    <text evidence="1">The sequence shown here is derived from an EMBL/GenBank/DDBJ whole genome shotgun (WGS) entry which is preliminary data.</text>
</comment>
<accession>A0ACB7ZPJ5</accession>
<protein>
    <submittedName>
        <fullName evidence="1">Uncharacterized protein</fullName>
    </submittedName>
</protein>
<proteinExistence type="predicted"/>
<keyword evidence="2" id="KW-1185">Reference proteome</keyword>
<organism evidence="1 2">
    <name type="scientific">Vaccinium darrowii</name>
    <dbReference type="NCBI Taxonomy" id="229202"/>
    <lineage>
        <taxon>Eukaryota</taxon>
        <taxon>Viridiplantae</taxon>
        <taxon>Streptophyta</taxon>
        <taxon>Embryophyta</taxon>
        <taxon>Tracheophyta</taxon>
        <taxon>Spermatophyta</taxon>
        <taxon>Magnoliopsida</taxon>
        <taxon>eudicotyledons</taxon>
        <taxon>Gunneridae</taxon>
        <taxon>Pentapetalae</taxon>
        <taxon>asterids</taxon>
        <taxon>Ericales</taxon>
        <taxon>Ericaceae</taxon>
        <taxon>Vaccinioideae</taxon>
        <taxon>Vaccinieae</taxon>
        <taxon>Vaccinium</taxon>
    </lineage>
</organism>
<gene>
    <name evidence="1" type="ORF">Vadar_032944</name>
</gene>
<dbReference type="Proteomes" id="UP000828048">
    <property type="component" value="Chromosome 9"/>
</dbReference>
<evidence type="ECO:0000313" key="1">
    <source>
        <dbReference type="EMBL" id="KAH7867404.1"/>
    </source>
</evidence>